<keyword evidence="4" id="KW-0808">Transferase</keyword>
<dbReference type="SMART" id="SM00482">
    <property type="entry name" value="POLAc"/>
    <property type="match status" value="1"/>
</dbReference>
<dbReference type="PROSITE" id="PS00447">
    <property type="entry name" value="DNA_POLYMERASE_A"/>
    <property type="match status" value="1"/>
</dbReference>
<feature type="domain" description="5'-3' exonuclease" evidence="12">
    <location>
        <begin position="1"/>
        <end position="253"/>
    </location>
</feature>
<evidence type="ECO:0000256" key="11">
    <source>
        <dbReference type="ARBA" id="ARBA00049244"/>
    </source>
</evidence>
<keyword evidence="9" id="KW-0238">DNA-binding</keyword>
<dbReference type="FunFam" id="1.10.150.20:FF:000002">
    <property type="entry name" value="DNA polymerase I"/>
    <property type="match status" value="1"/>
</dbReference>
<evidence type="ECO:0000313" key="15">
    <source>
        <dbReference type="Proteomes" id="UP000009374"/>
    </source>
</evidence>
<keyword evidence="15" id="KW-1185">Reference proteome</keyword>
<evidence type="ECO:0000256" key="4">
    <source>
        <dbReference type="ARBA" id="ARBA00022679"/>
    </source>
</evidence>
<dbReference type="Gene3D" id="3.30.420.10">
    <property type="entry name" value="Ribonuclease H-like superfamily/Ribonuclease H"/>
    <property type="match status" value="1"/>
</dbReference>
<dbReference type="Pfam" id="PF00476">
    <property type="entry name" value="DNA_pol_A"/>
    <property type="match status" value="1"/>
</dbReference>
<dbReference type="GO" id="GO:0008409">
    <property type="term" value="F:5'-3' exonuclease activity"/>
    <property type="evidence" value="ECO:0007669"/>
    <property type="project" value="InterPro"/>
</dbReference>
<comment type="catalytic activity">
    <reaction evidence="11">
        <text>DNA(n) + a 2'-deoxyribonucleoside 5'-triphosphate = DNA(n+1) + diphosphate</text>
        <dbReference type="Rhea" id="RHEA:22508"/>
        <dbReference type="Rhea" id="RHEA-COMP:17339"/>
        <dbReference type="Rhea" id="RHEA-COMP:17340"/>
        <dbReference type="ChEBI" id="CHEBI:33019"/>
        <dbReference type="ChEBI" id="CHEBI:61560"/>
        <dbReference type="ChEBI" id="CHEBI:173112"/>
        <dbReference type="EC" id="2.7.7.7"/>
    </reaction>
</comment>
<dbReference type="GO" id="GO:0006261">
    <property type="term" value="P:DNA-templated DNA replication"/>
    <property type="evidence" value="ECO:0007669"/>
    <property type="project" value="InterPro"/>
</dbReference>
<dbReference type="GO" id="GO:0006302">
    <property type="term" value="P:double-strand break repair"/>
    <property type="evidence" value="ECO:0007669"/>
    <property type="project" value="TreeGrafter"/>
</dbReference>
<keyword evidence="10" id="KW-0234">DNA repair</keyword>
<dbReference type="SMART" id="SM00279">
    <property type="entry name" value="HhH2"/>
    <property type="match status" value="1"/>
</dbReference>
<comment type="similarity">
    <text evidence="1">Belongs to the DNA polymerase type-A family.</text>
</comment>
<dbReference type="SMART" id="SM00475">
    <property type="entry name" value="53EXOc"/>
    <property type="match status" value="1"/>
</dbReference>
<dbReference type="InterPro" id="IPR036397">
    <property type="entry name" value="RNaseH_sf"/>
</dbReference>
<dbReference type="EMBL" id="GG693879">
    <property type="protein sequence ID" value="EES52205.1"/>
    <property type="molecule type" value="Genomic_DNA"/>
</dbReference>
<evidence type="ECO:0000256" key="9">
    <source>
        <dbReference type="ARBA" id="ARBA00023125"/>
    </source>
</evidence>
<dbReference type="GO" id="GO:0003677">
    <property type="term" value="F:DNA binding"/>
    <property type="evidence" value="ECO:0007669"/>
    <property type="project" value="UniProtKB-KW"/>
</dbReference>
<evidence type="ECO:0000256" key="2">
    <source>
        <dbReference type="ARBA" id="ARBA00012417"/>
    </source>
</evidence>
<dbReference type="InterPro" id="IPR002298">
    <property type="entry name" value="DNA_polymerase_A"/>
</dbReference>
<keyword evidence="5" id="KW-0548">Nucleotidyltransferase</keyword>
<dbReference type="InterPro" id="IPR008918">
    <property type="entry name" value="HhH2"/>
</dbReference>
<dbReference type="InterPro" id="IPR029060">
    <property type="entry name" value="PIN-like_dom_sf"/>
</dbReference>
<protein>
    <recommendedName>
        <fullName evidence="3">DNA polymerase I</fullName>
        <ecNumber evidence="2">2.7.7.7</ecNumber>
    </recommendedName>
</protein>
<evidence type="ECO:0000259" key="13">
    <source>
        <dbReference type="SMART" id="SM00482"/>
    </source>
</evidence>
<dbReference type="Pfam" id="PF02739">
    <property type="entry name" value="5_3_exonuc_N"/>
    <property type="match status" value="1"/>
</dbReference>
<dbReference type="Gene3D" id="1.10.150.20">
    <property type="entry name" value="5' to 3' exonuclease, C-terminal subdomain"/>
    <property type="match status" value="2"/>
</dbReference>
<organism evidence="14 15">
    <name type="scientific">Leptospirillum ferrodiazotrophum</name>
    <dbReference type="NCBI Taxonomy" id="412449"/>
    <lineage>
        <taxon>Bacteria</taxon>
        <taxon>Pseudomonadati</taxon>
        <taxon>Nitrospirota</taxon>
        <taxon>Nitrospiria</taxon>
        <taxon>Nitrospirales</taxon>
        <taxon>Nitrospiraceae</taxon>
        <taxon>Leptospirillum</taxon>
    </lineage>
</organism>
<dbReference type="InterPro" id="IPR020046">
    <property type="entry name" value="5-3_exonucl_a-hlix_arch_N"/>
</dbReference>
<keyword evidence="8" id="KW-0239">DNA-directed DNA polymerase</keyword>
<reference evidence="14 15" key="1">
    <citation type="journal article" date="2009" name="Appl. Environ. Microbiol.">
        <title>Community genomic and proteomic analyses of chemoautotrophic iron-oxidizing "Leptospirillum rubarum" (Group II) and "Leptospirillum ferrodiazotrophum" (Group III) bacteria in acid mine drainage biofilms.</title>
        <authorList>
            <person name="Goltsman D.S."/>
            <person name="Denef V.J."/>
            <person name="Singer S.W."/>
            <person name="VerBerkmoes N.C."/>
            <person name="Lefsrud M."/>
            <person name="Mueller R.S."/>
            <person name="Dick G.J."/>
            <person name="Sun C.L."/>
            <person name="Wheeler K.E."/>
            <person name="Zemla A."/>
            <person name="Baker B.J."/>
            <person name="Hauser L."/>
            <person name="Land M."/>
            <person name="Shah M.B."/>
            <person name="Thelen M.P."/>
            <person name="Hettich R.L."/>
            <person name="Banfield J.F."/>
        </authorList>
    </citation>
    <scope>NUCLEOTIDE SEQUENCE [LARGE SCALE GENOMIC DNA]</scope>
</reference>
<keyword evidence="7" id="KW-0227">DNA damage</keyword>
<evidence type="ECO:0000256" key="5">
    <source>
        <dbReference type="ARBA" id="ARBA00022695"/>
    </source>
</evidence>
<sequence>MDGFGYIFRAYYSKVSFMTRDGMPTGAFTVFGNMLLSLLGTFHPRYLAVIFESRTGNVREEILPEIKANRTPPPEELTLQIPLIESLIQGLAIPLLSTDGYEADDTIAALSRAWLAQDPDARVLVMSADKDLLSLVSDRLGVYDPMTQKLFGPAEVREKWGVEPGQIPDLLALTGDGVDNIGGVPGVGPKTAAALLAGGLHVEDLVTRIESVRPEKLRPKILEYRDLILRNKSLTILHEDIAVDARPEVLALGPPRMDEIRDLAARLESSTLLARIEALAGGAVDGGEEAPPPASPMMPPERPGILCDSGTGFGLWDGSHYREIPPGDPCREISGPRGMRAPYWTTSLTTLLRLCDREGLSAVALPSFDLELAAYLVDPGRRNYSLSDLREQFFLTTPLGKGESSLSAVGLLLDRLESEIGSLEMGDLLRSVEIPVARIIVGMEKAGIPVSLTRILEAKKTIEEKIAGLEAEIYREAGQTFSILSPKQVGEVLYGRLGLPPPRRTGKGSGAPSTDEEALEGLAALHPLPKLILSFRQLRKFLSTYLLPMEEGRGSDGRLHGQFNQTVAATGRLSSSRPNLQNIPARTELGLLVRRCFVAPQGGCLLSADYSQIELRLLAHFSGDPFLREAFSRGEDIHARTAALLFGEPVTSESRRRAKTINFGILYGMSAYSLSQDLGVEPAEAQGIIDRYFSVVAGVGPYFEKIREEARRTGRIRTLLGRIRPIPEIRSDNRNVREYGERMAVNSVLQGSAADLVKKAMVDLSQAVASSGLKARLLLQVHDELLFEVSEDQAESLSAVVRKTMEGAIPLSVPLPVSIGRGADWVEAHPT</sequence>
<dbReference type="CDD" id="cd08637">
    <property type="entry name" value="DNA_pol_A_pol_I_C"/>
    <property type="match status" value="1"/>
</dbReference>
<proteinExistence type="inferred from homology"/>
<evidence type="ECO:0000256" key="10">
    <source>
        <dbReference type="ARBA" id="ARBA00023204"/>
    </source>
</evidence>
<dbReference type="Pfam" id="PF01367">
    <property type="entry name" value="5_3_exonuc"/>
    <property type="match status" value="1"/>
</dbReference>
<keyword evidence="6" id="KW-0235">DNA replication</keyword>
<dbReference type="SUPFAM" id="SSF88723">
    <property type="entry name" value="PIN domain-like"/>
    <property type="match status" value="1"/>
</dbReference>
<dbReference type="InterPro" id="IPR036279">
    <property type="entry name" value="5-3_exonuclease_C_sf"/>
</dbReference>
<evidence type="ECO:0000256" key="7">
    <source>
        <dbReference type="ARBA" id="ARBA00022763"/>
    </source>
</evidence>
<dbReference type="AlphaFoldDB" id="C6HZ19"/>
<dbReference type="InterPro" id="IPR002421">
    <property type="entry name" value="5-3_exonuclease"/>
</dbReference>
<accession>C6HZ19</accession>
<dbReference type="Gene3D" id="3.40.50.1010">
    <property type="entry name" value="5'-nuclease"/>
    <property type="match status" value="1"/>
</dbReference>
<evidence type="ECO:0000256" key="1">
    <source>
        <dbReference type="ARBA" id="ARBA00007705"/>
    </source>
</evidence>
<evidence type="ECO:0000256" key="8">
    <source>
        <dbReference type="ARBA" id="ARBA00022932"/>
    </source>
</evidence>
<evidence type="ECO:0000259" key="12">
    <source>
        <dbReference type="SMART" id="SM00475"/>
    </source>
</evidence>
<dbReference type="InterPro" id="IPR043502">
    <property type="entry name" value="DNA/RNA_pol_sf"/>
</dbReference>
<dbReference type="PANTHER" id="PTHR10133:SF27">
    <property type="entry name" value="DNA POLYMERASE NU"/>
    <property type="match status" value="1"/>
</dbReference>
<dbReference type="GO" id="GO:0003887">
    <property type="term" value="F:DNA-directed DNA polymerase activity"/>
    <property type="evidence" value="ECO:0007669"/>
    <property type="project" value="UniProtKB-KW"/>
</dbReference>
<dbReference type="PRINTS" id="PR00868">
    <property type="entry name" value="DNAPOLI"/>
</dbReference>
<dbReference type="EC" id="2.7.7.7" evidence="2"/>
<evidence type="ECO:0000313" key="14">
    <source>
        <dbReference type="EMBL" id="EES52205.1"/>
    </source>
</evidence>
<dbReference type="SUPFAM" id="SSF56672">
    <property type="entry name" value="DNA/RNA polymerases"/>
    <property type="match status" value="1"/>
</dbReference>
<feature type="domain" description="DNA-directed DNA polymerase family A palm" evidence="13">
    <location>
        <begin position="590"/>
        <end position="793"/>
    </location>
</feature>
<name>C6HZ19_9BACT</name>
<dbReference type="InterPro" id="IPR020045">
    <property type="entry name" value="DNA_polI_H3TH"/>
</dbReference>
<dbReference type="InterPro" id="IPR019760">
    <property type="entry name" value="DNA-dir_DNA_pol_A_CS"/>
</dbReference>
<dbReference type="Gene3D" id="3.30.70.370">
    <property type="match status" value="1"/>
</dbReference>
<dbReference type="PANTHER" id="PTHR10133">
    <property type="entry name" value="DNA POLYMERASE I"/>
    <property type="match status" value="1"/>
</dbReference>
<gene>
    <name evidence="14" type="ORF">UBAL3_94320062</name>
</gene>
<evidence type="ECO:0000256" key="3">
    <source>
        <dbReference type="ARBA" id="ARBA00020311"/>
    </source>
</evidence>
<dbReference type="SUPFAM" id="SSF47807">
    <property type="entry name" value="5' to 3' exonuclease, C-terminal subdomain"/>
    <property type="match status" value="1"/>
</dbReference>
<dbReference type="CDD" id="cd09898">
    <property type="entry name" value="H3TH_53EXO"/>
    <property type="match status" value="1"/>
</dbReference>
<dbReference type="InterPro" id="IPR001098">
    <property type="entry name" value="DNA-dir_DNA_pol_A_palm_dom"/>
</dbReference>
<dbReference type="Proteomes" id="UP000009374">
    <property type="component" value="Unassembled WGS sequence"/>
</dbReference>
<dbReference type="Gene3D" id="1.20.1060.10">
    <property type="entry name" value="Taq DNA Polymerase, Chain T, domain 4"/>
    <property type="match status" value="1"/>
</dbReference>
<dbReference type="CDD" id="cd09859">
    <property type="entry name" value="PIN_53EXO"/>
    <property type="match status" value="1"/>
</dbReference>
<evidence type="ECO:0000256" key="6">
    <source>
        <dbReference type="ARBA" id="ARBA00022705"/>
    </source>
</evidence>